<sequence length="157" mass="18425">MFFKEFDIRWSDLDANRHLANSAYINFMSHTRMTYLGILGFNQKSMAKHNIGPVVFYEHMYYFKEVFPGKPIKVSLGLQGLSKDGMFFEFEHNFYDSDGKNFARCEMMGAWMDLKERKLIGLPQEFLDAFGKMEKEASFKVLTKVDTRKFAKIPKDL</sequence>
<protein>
    <submittedName>
        <fullName evidence="1">Acyl-CoA thioester hydrolase</fullName>
    </submittedName>
</protein>
<proteinExistence type="predicted"/>
<evidence type="ECO:0000313" key="1">
    <source>
        <dbReference type="EMBL" id="PRX56708.1"/>
    </source>
</evidence>
<dbReference type="GO" id="GO:0047617">
    <property type="term" value="F:fatty acyl-CoA hydrolase activity"/>
    <property type="evidence" value="ECO:0007669"/>
    <property type="project" value="TreeGrafter"/>
</dbReference>
<dbReference type="AlphaFoldDB" id="A0A2T0MGK5"/>
<dbReference type="PANTHER" id="PTHR31793">
    <property type="entry name" value="4-HYDROXYBENZOYL-COA THIOESTERASE FAMILY MEMBER"/>
    <property type="match status" value="1"/>
</dbReference>
<keyword evidence="1" id="KW-0378">Hydrolase</keyword>
<organism evidence="1 2">
    <name type="scientific">Flagellimonas meridianipacifica</name>
    <dbReference type="NCBI Taxonomy" id="1080225"/>
    <lineage>
        <taxon>Bacteria</taxon>
        <taxon>Pseudomonadati</taxon>
        <taxon>Bacteroidota</taxon>
        <taxon>Flavobacteriia</taxon>
        <taxon>Flavobacteriales</taxon>
        <taxon>Flavobacteriaceae</taxon>
        <taxon>Flagellimonas</taxon>
    </lineage>
</organism>
<dbReference type="EMBL" id="PVYX01000001">
    <property type="protein sequence ID" value="PRX56708.1"/>
    <property type="molecule type" value="Genomic_DNA"/>
</dbReference>
<comment type="caution">
    <text evidence="1">The sequence shown here is derived from an EMBL/GenBank/DDBJ whole genome shotgun (WGS) entry which is preliminary data.</text>
</comment>
<dbReference type="PANTHER" id="PTHR31793:SF24">
    <property type="entry name" value="LONG-CHAIN ACYL-COA THIOESTERASE FADM"/>
    <property type="match status" value="1"/>
</dbReference>
<dbReference type="SUPFAM" id="SSF54637">
    <property type="entry name" value="Thioesterase/thiol ester dehydrase-isomerase"/>
    <property type="match status" value="1"/>
</dbReference>
<dbReference type="Proteomes" id="UP000237640">
    <property type="component" value="Unassembled WGS sequence"/>
</dbReference>
<dbReference type="InterPro" id="IPR029069">
    <property type="entry name" value="HotDog_dom_sf"/>
</dbReference>
<dbReference type="Pfam" id="PF13279">
    <property type="entry name" value="4HBT_2"/>
    <property type="match status" value="1"/>
</dbReference>
<keyword evidence="2" id="KW-1185">Reference proteome</keyword>
<dbReference type="Gene3D" id="3.10.129.10">
    <property type="entry name" value="Hotdog Thioesterase"/>
    <property type="match status" value="1"/>
</dbReference>
<dbReference type="CDD" id="cd00586">
    <property type="entry name" value="4HBT"/>
    <property type="match status" value="1"/>
</dbReference>
<accession>A0A2T0MGK5</accession>
<gene>
    <name evidence="1" type="ORF">CLV81_0705</name>
</gene>
<dbReference type="RefSeq" id="WP_106143655.1">
    <property type="nucleotide sequence ID" value="NZ_PVYX01000001.1"/>
</dbReference>
<name>A0A2T0MGK5_9FLAO</name>
<dbReference type="InterPro" id="IPR050563">
    <property type="entry name" value="4-hydroxybenzoyl-CoA_TE"/>
</dbReference>
<dbReference type="OrthoDB" id="760345at2"/>
<reference evidence="1 2" key="1">
    <citation type="submission" date="2018-03" db="EMBL/GenBank/DDBJ databases">
        <title>Genomic Encyclopedia of Archaeal and Bacterial Type Strains, Phase II (KMG-II): from individual species to whole genera.</title>
        <authorList>
            <person name="Goeker M."/>
        </authorList>
    </citation>
    <scope>NUCLEOTIDE SEQUENCE [LARGE SCALE GENOMIC DNA]</scope>
    <source>
        <strain evidence="1 2">DSM 25027</strain>
    </source>
</reference>
<evidence type="ECO:0000313" key="2">
    <source>
        <dbReference type="Proteomes" id="UP000237640"/>
    </source>
</evidence>